<keyword evidence="1" id="KW-0175">Coiled coil</keyword>
<dbReference type="EMBL" id="FN649760">
    <property type="protein sequence ID" value="CBJ32564.1"/>
    <property type="molecule type" value="Genomic_DNA"/>
</dbReference>
<feature type="compositionally biased region" description="Polar residues" evidence="2">
    <location>
        <begin position="393"/>
        <end position="416"/>
    </location>
</feature>
<feature type="region of interest" description="Disordered" evidence="2">
    <location>
        <begin position="846"/>
        <end position="891"/>
    </location>
</feature>
<feature type="region of interest" description="Disordered" evidence="2">
    <location>
        <begin position="107"/>
        <end position="160"/>
    </location>
</feature>
<dbReference type="GO" id="GO:0032259">
    <property type="term" value="P:methylation"/>
    <property type="evidence" value="ECO:0007669"/>
    <property type="project" value="UniProtKB-KW"/>
</dbReference>
<feature type="compositionally biased region" description="Basic and acidic residues" evidence="2">
    <location>
        <begin position="133"/>
        <end position="143"/>
    </location>
</feature>
<dbReference type="InParanoid" id="D7FYM2"/>
<feature type="compositionally biased region" description="Basic and acidic residues" evidence="2">
    <location>
        <begin position="876"/>
        <end position="891"/>
    </location>
</feature>
<dbReference type="AlphaFoldDB" id="D7FYM2"/>
<keyword evidence="4" id="KW-1185">Reference proteome</keyword>
<evidence type="ECO:0000256" key="1">
    <source>
        <dbReference type="SAM" id="Coils"/>
    </source>
</evidence>
<keyword evidence="3" id="KW-0808">Transferase</keyword>
<feature type="coiled-coil region" evidence="1">
    <location>
        <begin position="899"/>
        <end position="949"/>
    </location>
</feature>
<gene>
    <name evidence="3" type="ORF">Esi_0347_0017</name>
</gene>
<feature type="region of interest" description="Disordered" evidence="2">
    <location>
        <begin position="787"/>
        <end position="807"/>
    </location>
</feature>
<sequence>MHHIHLHAWDSTGCFCAMHQYRFDPISSAPNNDASLVSFGSEEPTPTKHHYVPRSPRDDAYSNTARPWRPVGWSRVVDTSVPTAVVDNPEAGLGGREVADVTTRIYSSSSSCATERSTERVARHQGKRHHRHTDSAADHERRTDRRRRHRHPTPDRDHETASTVALLTNELVIVRSQIEQKDVVVRSLQRQLDQRGELEAQTQARAEEDLVAALAKASGLKEELTRTSQLLVDGALARQHLEQRCSVLTEELQKTATRTTELENEVAVSRAEVVRISGALHARRSTDVVDAERAFGEELQRVQESAARETRTLGQEASGLRTLLEQTKSKLRNACGERDSWREEADSFSSEAATLRETVQALRQYSENDTIDQLLGQVSRWKRRAEELENLQRVASSPERSAFDGSSSETEPSRCTESVEPLPSPTMEGGPPLAAEAIPTTVFQEEKEEHEKVLGDGHEAEIHSLRQELSEAKKSLVMKGEEVAAAVLEARQQAAMRAAAESCVEGLQRKAEANARAAREHVVARRAAKARDMANLKIAIQQDMVDELHKLQCEVRKQRQEEQQLHGTTDTGLSECSGERSREPVGLDKACQSDNTIASIASSSTEEGVVVESNILNKVGAACPACGVDLADSGADGSSIVASPKVTVVLEDEAERRVSAALASAAVAQVGATAWASAFSAARRLFHTALVSLCEQADCLFGADAKGNGRQALVLSPLVGLTTALRNEASSAMVPWAPSEAEADAAAAMEVLRDDVESSMERFRSALADHLVRTAPLSLTLTMATVGSQTTAEPPTDSTTAVSRTTTGSLTTAKATLPRATSGSQTDEVGIVELKVDQRHNVGVQAGNLGGWRTETAPGAGGRGGAPAWEGGMDSRCSEGEKYDGDRSWRPKSEDHARMEELELKAGALSAALQRAEKEKSNLERSLTRRFKREKAMQLKKQRDKYEADIGALHVSTMALLQDFPINTAA</sequence>
<evidence type="ECO:0000313" key="3">
    <source>
        <dbReference type="EMBL" id="CBJ32564.1"/>
    </source>
</evidence>
<proteinExistence type="predicted"/>
<reference evidence="3 4" key="1">
    <citation type="journal article" date="2010" name="Nature">
        <title>The Ectocarpus genome and the independent evolution of multicellularity in brown algae.</title>
        <authorList>
            <person name="Cock J.M."/>
            <person name="Sterck L."/>
            <person name="Rouze P."/>
            <person name="Scornet D."/>
            <person name="Allen A.E."/>
            <person name="Amoutzias G."/>
            <person name="Anthouard V."/>
            <person name="Artiguenave F."/>
            <person name="Aury J.M."/>
            <person name="Badger J.H."/>
            <person name="Beszteri B."/>
            <person name="Billiau K."/>
            <person name="Bonnet E."/>
            <person name="Bothwell J.H."/>
            <person name="Bowler C."/>
            <person name="Boyen C."/>
            <person name="Brownlee C."/>
            <person name="Carrano C.J."/>
            <person name="Charrier B."/>
            <person name="Cho G.Y."/>
            <person name="Coelho S.M."/>
            <person name="Collen J."/>
            <person name="Corre E."/>
            <person name="Da Silva C."/>
            <person name="Delage L."/>
            <person name="Delaroque N."/>
            <person name="Dittami S.M."/>
            <person name="Doulbeau S."/>
            <person name="Elias M."/>
            <person name="Farnham G."/>
            <person name="Gachon C.M."/>
            <person name="Gschloessl B."/>
            <person name="Heesch S."/>
            <person name="Jabbari K."/>
            <person name="Jubin C."/>
            <person name="Kawai H."/>
            <person name="Kimura K."/>
            <person name="Kloareg B."/>
            <person name="Kupper F.C."/>
            <person name="Lang D."/>
            <person name="Le Bail A."/>
            <person name="Leblanc C."/>
            <person name="Lerouge P."/>
            <person name="Lohr M."/>
            <person name="Lopez P.J."/>
            <person name="Martens C."/>
            <person name="Maumus F."/>
            <person name="Michel G."/>
            <person name="Miranda-Saavedra D."/>
            <person name="Morales J."/>
            <person name="Moreau H."/>
            <person name="Motomura T."/>
            <person name="Nagasato C."/>
            <person name="Napoli C.A."/>
            <person name="Nelson D.R."/>
            <person name="Nyvall-Collen P."/>
            <person name="Peters A.F."/>
            <person name="Pommier C."/>
            <person name="Potin P."/>
            <person name="Poulain J."/>
            <person name="Quesneville H."/>
            <person name="Read B."/>
            <person name="Rensing S.A."/>
            <person name="Ritter A."/>
            <person name="Rousvoal S."/>
            <person name="Samanta M."/>
            <person name="Samson G."/>
            <person name="Schroeder D.C."/>
            <person name="Segurens B."/>
            <person name="Strittmatter M."/>
            <person name="Tonon T."/>
            <person name="Tregear J.W."/>
            <person name="Valentin K."/>
            <person name="von Dassow P."/>
            <person name="Yamagishi T."/>
            <person name="Van de Peer Y."/>
            <person name="Wincker P."/>
        </authorList>
    </citation>
    <scope>NUCLEOTIDE SEQUENCE [LARGE SCALE GENOMIC DNA]</scope>
    <source>
        <strain evidence="4">Ec32 / CCAP1310/4</strain>
    </source>
</reference>
<keyword evidence="3" id="KW-0489">Methyltransferase</keyword>
<feature type="region of interest" description="Disordered" evidence="2">
    <location>
        <begin position="390"/>
        <end position="434"/>
    </location>
</feature>
<feature type="coiled-coil region" evidence="1">
    <location>
        <begin position="203"/>
        <end position="258"/>
    </location>
</feature>
<feature type="region of interest" description="Disordered" evidence="2">
    <location>
        <begin position="39"/>
        <end position="66"/>
    </location>
</feature>
<feature type="compositionally biased region" description="Polar residues" evidence="2">
    <location>
        <begin position="565"/>
        <end position="574"/>
    </location>
</feature>
<dbReference type="Proteomes" id="UP000002630">
    <property type="component" value="Unassembled WGS sequence"/>
</dbReference>
<dbReference type="OrthoDB" id="10475856at2759"/>
<dbReference type="GO" id="GO:0008168">
    <property type="term" value="F:methyltransferase activity"/>
    <property type="evidence" value="ECO:0007669"/>
    <property type="project" value="UniProtKB-KW"/>
</dbReference>
<accession>D7FYM2</accession>
<protein>
    <submittedName>
        <fullName evidence="3">FkbM family methyltransferase</fullName>
    </submittedName>
</protein>
<feature type="compositionally biased region" description="Low complexity" evidence="2">
    <location>
        <begin position="796"/>
        <end position="807"/>
    </location>
</feature>
<feature type="compositionally biased region" description="Basic and acidic residues" evidence="2">
    <location>
        <begin position="577"/>
        <end position="586"/>
    </location>
</feature>
<name>D7FYM2_ECTSI</name>
<evidence type="ECO:0000313" key="4">
    <source>
        <dbReference type="Proteomes" id="UP000002630"/>
    </source>
</evidence>
<evidence type="ECO:0000256" key="2">
    <source>
        <dbReference type="SAM" id="MobiDB-lite"/>
    </source>
</evidence>
<feature type="region of interest" description="Disordered" evidence="2">
    <location>
        <begin position="560"/>
        <end position="586"/>
    </location>
</feature>
<feature type="compositionally biased region" description="Basic residues" evidence="2">
    <location>
        <begin position="123"/>
        <end position="132"/>
    </location>
</feature>
<organism evidence="3 4">
    <name type="scientific">Ectocarpus siliculosus</name>
    <name type="common">Brown alga</name>
    <name type="synonym">Conferva siliculosa</name>
    <dbReference type="NCBI Taxonomy" id="2880"/>
    <lineage>
        <taxon>Eukaryota</taxon>
        <taxon>Sar</taxon>
        <taxon>Stramenopiles</taxon>
        <taxon>Ochrophyta</taxon>
        <taxon>PX clade</taxon>
        <taxon>Phaeophyceae</taxon>
        <taxon>Ectocarpales</taxon>
        <taxon>Ectocarpaceae</taxon>
        <taxon>Ectocarpus</taxon>
    </lineage>
</organism>